<evidence type="ECO:0000313" key="4">
    <source>
        <dbReference type="Proteomes" id="UP000028839"/>
    </source>
</evidence>
<keyword evidence="3" id="KW-0378">Hydrolase</keyword>
<organism evidence="3 4">
    <name type="scientific">Nitrosococcus oceani C-27</name>
    <dbReference type="NCBI Taxonomy" id="314279"/>
    <lineage>
        <taxon>Bacteria</taxon>
        <taxon>Pseudomonadati</taxon>
        <taxon>Pseudomonadota</taxon>
        <taxon>Gammaproteobacteria</taxon>
        <taxon>Chromatiales</taxon>
        <taxon>Chromatiaceae</taxon>
        <taxon>Nitrosococcus</taxon>
    </lineage>
</organism>
<keyword evidence="2" id="KW-0812">Transmembrane</keyword>
<dbReference type="OrthoDB" id="9781927at2"/>
<evidence type="ECO:0000313" key="3">
    <source>
        <dbReference type="EMBL" id="KFI20882.1"/>
    </source>
</evidence>
<feature type="transmembrane region" description="Helical" evidence="2">
    <location>
        <begin position="63"/>
        <end position="81"/>
    </location>
</feature>
<feature type="compositionally biased region" description="Low complexity" evidence="1">
    <location>
        <begin position="336"/>
        <end position="349"/>
    </location>
</feature>
<protein>
    <submittedName>
        <fullName evidence="3">Hydrolase</fullName>
    </submittedName>
</protein>
<evidence type="ECO:0000256" key="2">
    <source>
        <dbReference type="SAM" id="Phobius"/>
    </source>
</evidence>
<feature type="region of interest" description="Disordered" evidence="1">
    <location>
        <begin position="335"/>
        <end position="356"/>
    </location>
</feature>
<dbReference type="Proteomes" id="UP000028839">
    <property type="component" value="Unassembled WGS sequence"/>
</dbReference>
<keyword evidence="2" id="KW-1133">Transmembrane helix</keyword>
<dbReference type="AlphaFoldDB" id="A0A0E2ZRB7"/>
<reference evidence="3 4" key="1">
    <citation type="submission" date="2014-07" db="EMBL/GenBank/DDBJ databases">
        <title>Comparative analysis of Nitrosococcus oceani genome inventories of strains from Pacific and Atlantic gyres.</title>
        <authorList>
            <person name="Lim C.K."/>
            <person name="Wang L."/>
            <person name="Sayavedra-Soto L.A."/>
            <person name="Klotz M.G."/>
        </authorList>
    </citation>
    <scope>NUCLEOTIDE SEQUENCE [LARGE SCALE GENOMIC DNA]</scope>
    <source>
        <strain evidence="3 4">C-27</strain>
    </source>
</reference>
<dbReference type="EMBL" id="JPGN01000005">
    <property type="protein sequence ID" value="KFI20882.1"/>
    <property type="molecule type" value="Genomic_DNA"/>
</dbReference>
<feature type="transmembrane region" description="Helical" evidence="2">
    <location>
        <begin position="153"/>
        <end position="171"/>
    </location>
</feature>
<name>A0A0E2ZRB7_9GAMM</name>
<evidence type="ECO:0000256" key="1">
    <source>
        <dbReference type="SAM" id="MobiDB-lite"/>
    </source>
</evidence>
<accession>A0A0E2ZRB7</accession>
<comment type="caution">
    <text evidence="3">The sequence shown here is derived from an EMBL/GenBank/DDBJ whole genome shotgun (WGS) entry which is preliminary data.</text>
</comment>
<feature type="transmembrane region" description="Helical" evidence="2">
    <location>
        <begin position="123"/>
        <end position="147"/>
    </location>
</feature>
<dbReference type="HOGENOM" id="CLU_067817_0_0_6"/>
<keyword evidence="2" id="KW-0472">Membrane</keyword>
<dbReference type="GO" id="GO:0016787">
    <property type="term" value="F:hydrolase activity"/>
    <property type="evidence" value="ECO:0007669"/>
    <property type="project" value="UniProtKB-KW"/>
</dbReference>
<proteinExistence type="predicted"/>
<dbReference type="InterPro" id="IPR007404">
    <property type="entry name" value="YdjM-like"/>
</dbReference>
<dbReference type="InterPro" id="IPR053170">
    <property type="entry name" value="Transcription_regulator"/>
</dbReference>
<sequence length="356" mass="39541">MDIVTQGLLGAVVAQSAARPSQARLAAAVGFIAGLLADADIFIRSPDDPLLVLEYHRQFTHSLLFVPIGGLVATVLLWPFLRRRINFGQLYPLAVLGYLPSGLLDACTSYGTQLFWPVSEARIAWNLIAVVDPLFSGVLIIALGWGLLKSTPLPARLGLGIAVLYLLVGLAQRERVENFITTFAESQGQRIERLEAKPTLGNIILWRTIYETNGRFYVNAVRAGVFSEPRIYPGSSIEHFSPERLDGLKTGSVLAQDIDRFTDFSDGYIIQYPNQPCILGDIRYAMLPTQLIPLWGIELDLARQNQHVRFRTFRHLDKVTRRAFLDMLLGRPLEQAASPSPDSNSDASAQLRCRPD</sequence>
<feature type="transmembrane region" description="Helical" evidence="2">
    <location>
        <begin position="25"/>
        <end position="43"/>
    </location>
</feature>
<gene>
    <name evidence="3" type="ORF">IB75_00455</name>
</gene>
<dbReference type="PANTHER" id="PTHR40031">
    <property type="entry name" value="HYPOTHETICAL MEMBRANE SPANNING PROTEIN"/>
    <property type="match status" value="1"/>
</dbReference>
<dbReference type="PANTHER" id="PTHR40031:SF1">
    <property type="entry name" value="MEMBRANE-BOUND METAL-DEPENDENT HYDROLASE"/>
    <property type="match status" value="1"/>
</dbReference>
<dbReference type="Pfam" id="PF04307">
    <property type="entry name" value="YdjM"/>
    <property type="match status" value="1"/>
</dbReference>